<protein>
    <submittedName>
        <fullName evidence="5">O-succinylhomoserine sulfhydrylase</fullName>
        <ecNumber evidence="5">4.2.99.-</ecNumber>
    </submittedName>
</protein>
<comment type="cofactor">
    <cofactor evidence="1 4">
        <name>pyridoxal 5'-phosphate</name>
        <dbReference type="ChEBI" id="CHEBI:597326"/>
    </cofactor>
</comment>
<dbReference type="InterPro" id="IPR000277">
    <property type="entry name" value="Cys/Met-Metab_PyrdxlP-dep_enz"/>
</dbReference>
<dbReference type="Proteomes" id="UP001336250">
    <property type="component" value="Unassembled WGS sequence"/>
</dbReference>
<feature type="modified residue" description="N6-(pyridoxal phosphate)lysine" evidence="3">
    <location>
        <position position="211"/>
    </location>
</feature>
<dbReference type="InterPro" id="IPR015421">
    <property type="entry name" value="PyrdxlP-dep_Trfase_major"/>
</dbReference>
<dbReference type="Gene3D" id="3.40.640.10">
    <property type="entry name" value="Type I PLP-dependent aspartate aminotransferase-like (Major domain)"/>
    <property type="match status" value="1"/>
</dbReference>
<evidence type="ECO:0000256" key="1">
    <source>
        <dbReference type="ARBA" id="ARBA00001933"/>
    </source>
</evidence>
<comment type="similarity">
    <text evidence="4">Belongs to the trans-sulfuration enzymes family.</text>
</comment>
<keyword evidence="2 3" id="KW-0663">Pyridoxal phosphate</keyword>
<evidence type="ECO:0000256" key="3">
    <source>
        <dbReference type="PIRSR" id="PIRSR001434-2"/>
    </source>
</evidence>
<evidence type="ECO:0000256" key="4">
    <source>
        <dbReference type="RuleBase" id="RU362118"/>
    </source>
</evidence>
<dbReference type="AlphaFoldDB" id="A0AAW9Q5U0"/>
<keyword evidence="6" id="KW-1185">Reference proteome</keyword>
<organism evidence="5 6">
    <name type="scientific">Aquincola agrisoli</name>
    <dbReference type="NCBI Taxonomy" id="3119538"/>
    <lineage>
        <taxon>Bacteria</taxon>
        <taxon>Pseudomonadati</taxon>
        <taxon>Pseudomonadota</taxon>
        <taxon>Betaproteobacteria</taxon>
        <taxon>Burkholderiales</taxon>
        <taxon>Sphaerotilaceae</taxon>
        <taxon>Aquincola</taxon>
    </lineage>
</organism>
<dbReference type="GO" id="GO:0005737">
    <property type="term" value="C:cytoplasm"/>
    <property type="evidence" value="ECO:0007669"/>
    <property type="project" value="TreeGrafter"/>
</dbReference>
<dbReference type="CDD" id="cd00614">
    <property type="entry name" value="CGS_like"/>
    <property type="match status" value="1"/>
</dbReference>
<dbReference type="RefSeq" id="WP_332289678.1">
    <property type="nucleotide sequence ID" value="NZ_JAZIBG010000028.1"/>
</dbReference>
<dbReference type="NCBIfam" id="NF006003">
    <property type="entry name" value="PRK08133.1"/>
    <property type="match status" value="1"/>
</dbReference>
<evidence type="ECO:0000313" key="5">
    <source>
        <dbReference type="EMBL" id="MEF7614649.1"/>
    </source>
</evidence>
<accession>A0AAW9Q5U0</accession>
<dbReference type="PIRSF" id="PIRSF001434">
    <property type="entry name" value="CGS"/>
    <property type="match status" value="1"/>
</dbReference>
<dbReference type="EC" id="4.2.99.-" evidence="5"/>
<reference evidence="5 6" key="1">
    <citation type="submission" date="2024-02" db="EMBL/GenBank/DDBJ databases">
        <title>Genome sequence of Aquincola sp. MAHUQ-54.</title>
        <authorList>
            <person name="Huq M.A."/>
        </authorList>
    </citation>
    <scope>NUCLEOTIDE SEQUENCE [LARGE SCALE GENOMIC DNA]</scope>
    <source>
        <strain evidence="5 6">MAHUQ-54</strain>
    </source>
</reference>
<dbReference type="GO" id="GO:0019346">
    <property type="term" value="P:transsulfuration"/>
    <property type="evidence" value="ECO:0007669"/>
    <property type="project" value="InterPro"/>
</dbReference>
<dbReference type="Gene3D" id="3.90.1150.10">
    <property type="entry name" value="Aspartate Aminotransferase, domain 1"/>
    <property type="match status" value="1"/>
</dbReference>
<dbReference type="InterPro" id="IPR015422">
    <property type="entry name" value="PyrdxlP-dep_Trfase_small"/>
</dbReference>
<keyword evidence="5" id="KW-0456">Lyase</keyword>
<proteinExistence type="inferred from homology"/>
<dbReference type="FunFam" id="3.40.640.10:FF:000046">
    <property type="entry name" value="Cystathionine gamma-lyase"/>
    <property type="match status" value="1"/>
</dbReference>
<dbReference type="SUPFAM" id="SSF53383">
    <property type="entry name" value="PLP-dependent transferases"/>
    <property type="match status" value="1"/>
</dbReference>
<evidence type="ECO:0000256" key="2">
    <source>
        <dbReference type="ARBA" id="ARBA00022898"/>
    </source>
</evidence>
<name>A0AAW9Q5U0_9BURK</name>
<comment type="caution">
    <text evidence="5">The sequence shown here is derived from an EMBL/GenBank/DDBJ whole genome shotgun (WGS) entry which is preliminary data.</text>
</comment>
<dbReference type="PANTHER" id="PTHR11808:SF80">
    <property type="entry name" value="CYSTATHIONINE GAMMA-LYASE"/>
    <property type="match status" value="1"/>
</dbReference>
<dbReference type="Pfam" id="PF01053">
    <property type="entry name" value="Cys_Met_Meta_PP"/>
    <property type="match status" value="1"/>
</dbReference>
<dbReference type="GO" id="GO:0030170">
    <property type="term" value="F:pyridoxal phosphate binding"/>
    <property type="evidence" value="ECO:0007669"/>
    <property type="project" value="InterPro"/>
</dbReference>
<sequence>MRGADRRVPGASTLAVRVGRQQDLTDVHCEPIALTSAYVFASAAEAAARFSGASPGNVYSRFTNPTVRAFEQRLAAMEGAEDGVAFASGMAAIAAIGHAWLQAGRNVVCSRDVFGTTLGAFRRYFGKFGVGVRLVDLTSLPQWQAAIDERTALVFVESPSNPVQRVGDIARIARLAHAHGALLVVDNTMLTPIHQLPLGLGADLVLHSAGKYLDGQGRCVAGIVVGRESLMDELRGVLRTMGASLSPMNAWLLLKSLETLRLRVDAIHRAAGQLAQWLQAHPRVGQVHYTGLPTHPQHELALRQQAGHGGVVSFDVGRCQADAWRMMDALKVVAIATNIGETRTMVTHPASTTHGKLSVQDRLEAGIGAQLVRISVGLEDPADLMADLDAALASAPVAGLPVPQGTPA</sequence>
<dbReference type="PANTHER" id="PTHR11808">
    <property type="entry name" value="TRANS-SULFURATION ENZYME FAMILY MEMBER"/>
    <property type="match status" value="1"/>
</dbReference>
<gene>
    <name evidence="5" type="ORF">V4F39_12075</name>
</gene>
<dbReference type="EMBL" id="JAZIBG010000028">
    <property type="protein sequence ID" value="MEF7614649.1"/>
    <property type="molecule type" value="Genomic_DNA"/>
</dbReference>
<dbReference type="GO" id="GO:0016846">
    <property type="term" value="F:carbon-sulfur lyase activity"/>
    <property type="evidence" value="ECO:0007669"/>
    <property type="project" value="TreeGrafter"/>
</dbReference>
<evidence type="ECO:0000313" key="6">
    <source>
        <dbReference type="Proteomes" id="UP001336250"/>
    </source>
</evidence>
<dbReference type="InterPro" id="IPR015424">
    <property type="entry name" value="PyrdxlP-dep_Trfase"/>
</dbReference>